<reference evidence="1" key="1">
    <citation type="journal article" date="2020" name="Stud. Mycol.">
        <title>101 Dothideomycetes genomes: a test case for predicting lifestyles and emergence of pathogens.</title>
        <authorList>
            <person name="Haridas S."/>
            <person name="Albert R."/>
            <person name="Binder M."/>
            <person name="Bloem J."/>
            <person name="Labutti K."/>
            <person name="Salamov A."/>
            <person name="Andreopoulos B."/>
            <person name="Baker S."/>
            <person name="Barry K."/>
            <person name="Bills G."/>
            <person name="Bluhm B."/>
            <person name="Cannon C."/>
            <person name="Castanera R."/>
            <person name="Culley D."/>
            <person name="Daum C."/>
            <person name="Ezra D."/>
            <person name="Gonzalez J."/>
            <person name="Henrissat B."/>
            <person name="Kuo A."/>
            <person name="Liang C."/>
            <person name="Lipzen A."/>
            <person name="Lutzoni F."/>
            <person name="Magnuson J."/>
            <person name="Mondo S."/>
            <person name="Nolan M."/>
            <person name="Ohm R."/>
            <person name="Pangilinan J."/>
            <person name="Park H.-J."/>
            <person name="Ramirez L."/>
            <person name="Alfaro M."/>
            <person name="Sun H."/>
            <person name="Tritt A."/>
            <person name="Yoshinaga Y."/>
            <person name="Zwiers L.-H."/>
            <person name="Turgeon B."/>
            <person name="Goodwin S."/>
            <person name="Spatafora J."/>
            <person name="Crous P."/>
            <person name="Grigoriev I."/>
        </authorList>
    </citation>
    <scope>NUCLEOTIDE SEQUENCE</scope>
    <source>
        <strain evidence="1">CBS 125425</strain>
    </source>
</reference>
<name>A0A9P4QM48_9PLEO</name>
<dbReference type="Proteomes" id="UP000799444">
    <property type="component" value="Unassembled WGS sequence"/>
</dbReference>
<accession>A0A9P4QM48</accession>
<evidence type="ECO:0000313" key="1">
    <source>
        <dbReference type="EMBL" id="KAF2727474.1"/>
    </source>
</evidence>
<protein>
    <submittedName>
        <fullName evidence="1">Uncharacterized protein</fullName>
    </submittedName>
</protein>
<keyword evidence="2" id="KW-1185">Reference proteome</keyword>
<evidence type="ECO:0000313" key="2">
    <source>
        <dbReference type="Proteomes" id="UP000799444"/>
    </source>
</evidence>
<gene>
    <name evidence="1" type="ORF">EJ04DRAFT_137122</name>
</gene>
<comment type="caution">
    <text evidence="1">The sequence shown here is derived from an EMBL/GenBank/DDBJ whole genome shotgun (WGS) entry which is preliminary data.</text>
</comment>
<proteinExistence type="predicted"/>
<dbReference type="EMBL" id="ML996330">
    <property type="protein sequence ID" value="KAF2727474.1"/>
    <property type="molecule type" value="Genomic_DNA"/>
</dbReference>
<sequence>MFLAPLVSSSAISSHGLTTSFHDLIFLRSRSRTSPYLFARWTALYHTTTACSFAIHIQRIIAFSPDGWSYTGRARLFLLRYPNNRSWLLPQMDGVFQDEDYHFLLNCTASTGVMPFSAPHIISFCTVQHHRVLCPFRHPITISLLFLRFTGWEHHDTLLLSSAYHWRFTDCIA</sequence>
<organism evidence="1 2">
    <name type="scientific">Polyplosphaeria fusca</name>
    <dbReference type="NCBI Taxonomy" id="682080"/>
    <lineage>
        <taxon>Eukaryota</taxon>
        <taxon>Fungi</taxon>
        <taxon>Dikarya</taxon>
        <taxon>Ascomycota</taxon>
        <taxon>Pezizomycotina</taxon>
        <taxon>Dothideomycetes</taxon>
        <taxon>Pleosporomycetidae</taxon>
        <taxon>Pleosporales</taxon>
        <taxon>Tetraplosphaeriaceae</taxon>
        <taxon>Polyplosphaeria</taxon>
    </lineage>
</organism>
<dbReference type="AlphaFoldDB" id="A0A9P4QM48"/>